<evidence type="ECO:0008006" key="4">
    <source>
        <dbReference type="Google" id="ProtNLM"/>
    </source>
</evidence>
<keyword evidence="2" id="KW-0614">Plasmid</keyword>
<protein>
    <recommendedName>
        <fullName evidence="4">Ribbon-helix-helix CopG family protein</fullName>
    </recommendedName>
</protein>
<sequence length="109" mass="11737">MVVAYKAPAPVTARLASEADRVLLEAVAEHQGLTVSKLVARAIQDYIREYVREVGPDTIVRDNRATAEAREQSISRQMNSLMSDVPLAPPGANGHDQDPSVSAQARTGL</sequence>
<dbReference type="Proteomes" id="UP001164965">
    <property type="component" value="Plasmid unnamed2"/>
</dbReference>
<dbReference type="RefSeq" id="WP_265385097.1">
    <property type="nucleotide sequence ID" value="NZ_CP110617.1"/>
</dbReference>
<organism evidence="2 3">
    <name type="scientific">Rhodococcus antarcticus</name>
    <dbReference type="NCBI Taxonomy" id="2987751"/>
    <lineage>
        <taxon>Bacteria</taxon>
        <taxon>Bacillati</taxon>
        <taxon>Actinomycetota</taxon>
        <taxon>Actinomycetes</taxon>
        <taxon>Mycobacteriales</taxon>
        <taxon>Nocardiaceae</taxon>
        <taxon>Rhodococcus</taxon>
    </lineage>
</organism>
<evidence type="ECO:0000256" key="1">
    <source>
        <dbReference type="SAM" id="MobiDB-lite"/>
    </source>
</evidence>
<evidence type="ECO:0000313" key="2">
    <source>
        <dbReference type="EMBL" id="UZJ26993.1"/>
    </source>
</evidence>
<keyword evidence="3" id="KW-1185">Reference proteome</keyword>
<dbReference type="EMBL" id="CP110617">
    <property type="protein sequence ID" value="UZJ26993.1"/>
    <property type="molecule type" value="Genomic_DNA"/>
</dbReference>
<name>A0ABY6P7B3_9NOCA</name>
<accession>A0ABY6P7B3</accession>
<proteinExistence type="predicted"/>
<evidence type="ECO:0000313" key="3">
    <source>
        <dbReference type="Proteomes" id="UP001164965"/>
    </source>
</evidence>
<gene>
    <name evidence="2" type="ORF">RHODO2019_18550</name>
</gene>
<feature type="compositionally biased region" description="Basic and acidic residues" evidence="1">
    <location>
        <begin position="64"/>
        <end position="73"/>
    </location>
</feature>
<reference evidence="2" key="1">
    <citation type="submission" date="2022-10" db="EMBL/GenBank/DDBJ databases">
        <title>Rhodococcus sp.75.</title>
        <authorList>
            <person name="Sun M."/>
        </authorList>
    </citation>
    <scope>NUCLEOTIDE SEQUENCE</scope>
    <source>
        <strain evidence="2">75</strain>
        <plasmid evidence="2">unnamed2</plasmid>
    </source>
</reference>
<geneLocation type="plasmid" evidence="2 3">
    <name>unnamed2</name>
</geneLocation>
<feature type="region of interest" description="Disordered" evidence="1">
    <location>
        <begin position="64"/>
        <end position="109"/>
    </location>
</feature>
<feature type="compositionally biased region" description="Polar residues" evidence="1">
    <location>
        <begin position="99"/>
        <end position="109"/>
    </location>
</feature>